<proteinExistence type="predicted"/>
<evidence type="ECO:0000313" key="2">
    <source>
        <dbReference type="EMBL" id="KAK6208703.1"/>
    </source>
</evidence>
<gene>
    <name evidence="2" type="ORF">QIS74_12221</name>
</gene>
<dbReference type="Proteomes" id="UP001327957">
    <property type="component" value="Unassembled WGS sequence"/>
</dbReference>
<feature type="compositionally biased region" description="Polar residues" evidence="1">
    <location>
        <begin position="24"/>
        <end position="39"/>
    </location>
</feature>
<evidence type="ECO:0000256" key="1">
    <source>
        <dbReference type="SAM" id="MobiDB-lite"/>
    </source>
</evidence>
<evidence type="ECO:0000313" key="3">
    <source>
        <dbReference type="Proteomes" id="UP001327957"/>
    </source>
</evidence>
<protein>
    <submittedName>
        <fullName evidence="2">Uncharacterized protein</fullName>
    </submittedName>
</protein>
<accession>A0AAV9SW42</accession>
<organism evidence="2 3">
    <name type="scientific">Colletotrichum tabaci</name>
    <dbReference type="NCBI Taxonomy" id="1209068"/>
    <lineage>
        <taxon>Eukaryota</taxon>
        <taxon>Fungi</taxon>
        <taxon>Dikarya</taxon>
        <taxon>Ascomycota</taxon>
        <taxon>Pezizomycotina</taxon>
        <taxon>Sordariomycetes</taxon>
        <taxon>Hypocreomycetidae</taxon>
        <taxon>Glomerellales</taxon>
        <taxon>Glomerellaceae</taxon>
        <taxon>Colletotrichum</taxon>
        <taxon>Colletotrichum destructivum species complex</taxon>
    </lineage>
</organism>
<reference evidence="2 3" key="1">
    <citation type="submission" date="2023-04" db="EMBL/GenBank/DDBJ databases">
        <title>Colletotrichum tabacum stain YC1 causing leaf anthracnose on Nicotiana tabacum(L.) cv.</title>
        <authorList>
            <person name="Ji Z."/>
            <person name="Wang M."/>
            <person name="Zhang J."/>
            <person name="Wang N."/>
            <person name="Zhou Z."/>
        </authorList>
    </citation>
    <scope>NUCLEOTIDE SEQUENCE [LARGE SCALE GENOMIC DNA]</scope>
    <source>
        <strain evidence="2 3">YC1</strain>
    </source>
</reference>
<keyword evidence="3" id="KW-1185">Reference proteome</keyword>
<feature type="region of interest" description="Disordered" evidence="1">
    <location>
        <begin position="16"/>
        <end position="54"/>
    </location>
</feature>
<dbReference type="AlphaFoldDB" id="A0AAV9SW42"/>
<sequence>MTAGLHQYAAILTLESQRDGSSGGMSDQPSAGQISSPQAVVSLPRGGAQIKHAA</sequence>
<name>A0AAV9SW42_9PEZI</name>
<comment type="caution">
    <text evidence="2">The sequence shown here is derived from an EMBL/GenBank/DDBJ whole genome shotgun (WGS) entry which is preliminary data.</text>
</comment>
<dbReference type="EMBL" id="JASAOK010000049">
    <property type="protein sequence ID" value="KAK6208703.1"/>
    <property type="molecule type" value="Genomic_DNA"/>
</dbReference>